<dbReference type="RefSeq" id="WP_092639564.1">
    <property type="nucleotide sequence ID" value="NZ_FNID01000012.1"/>
</dbReference>
<dbReference type="PANTHER" id="PTHR30055">
    <property type="entry name" value="HTH-TYPE TRANSCRIPTIONAL REGULATOR RUTR"/>
    <property type="match status" value="1"/>
</dbReference>
<dbReference type="AlphaFoldDB" id="A0A1G9YYN7"/>
<evidence type="ECO:0000256" key="2">
    <source>
        <dbReference type="ARBA" id="ARBA00023125"/>
    </source>
</evidence>
<protein>
    <submittedName>
        <fullName evidence="6">Transcriptional regulator, TetR family</fullName>
    </submittedName>
</protein>
<dbReference type="PRINTS" id="PR00455">
    <property type="entry name" value="HTHTETR"/>
</dbReference>
<keyword evidence="1" id="KW-0805">Transcription regulation</keyword>
<dbReference type="Proteomes" id="UP000199182">
    <property type="component" value="Unassembled WGS sequence"/>
</dbReference>
<sequence>MRTKREEQKEQTKQLLLQTAQRVFAEKGIMNTRMSDIAQAAGVSHGTVFVHFSTQEALITEVVEAFGGELAMRTHQLADSKAGLNAVLRAHLESIGEDEAFYTRLVTESRLLPQAVRDTWVGIQSAISLHFSEAAAEEIAAGKVKNIPPCLLFNTWAGLLHYYLSNSDLFAPGGGIIPRYGEVLIDHYMSLVGNKD</sequence>
<feature type="DNA-binding region" description="H-T-H motif" evidence="4">
    <location>
        <begin position="33"/>
        <end position="52"/>
    </location>
</feature>
<evidence type="ECO:0000256" key="3">
    <source>
        <dbReference type="ARBA" id="ARBA00023163"/>
    </source>
</evidence>
<evidence type="ECO:0000259" key="5">
    <source>
        <dbReference type="PROSITE" id="PS50977"/>
    </source>
</evidence>
<dbReference type="PROSITE" id="PS50977">
    <property type="entry name" value="HTH_TETR_2"/>
    <property type="match status" value="1"/>
</dbReference>
<dbReference type="GO" id="GO:0000976">
    <property type="term" value="F:transcription cis-regulatory region binding"/>
    <property type="evidence" value="ECO:0007669"/>
    <property type="project" value="TreeGrafter"/>
</dbReference>
<evidence type="ECO:0000313" key="7">
    <source>
        <dbReference type="Proteomes" id="UP000199182"/>
    </source>
</evidence>
<evidence type="ECO:0000256" key="1">
    <source>
        <dbReference type="ARBA" id="ARBA00023015"/>
    </source>
</evidence>
<dbReference type="GO" id="GO:0003700">
    <property type="term" value="F:DNA-binding transcription factor activity"/>
    <property type="evidence" value="ECO:0007669"/>
    <property type="project" value="TreeGrafter"/>
</dbReference>
<keyword evidence="2 4" id="KW-0238">DNA-binding</keyword>
<proteinExistence type="predicted"/>
<dbReference type="InterPro" id="IPR009057">
    <property type="entry name" value="Homeodomain-like_sf"/>
</dbReference>
<dbReference type="InterPro" id="IPR050109">
    <property type="entry name" value="HTH-type_TetR-like_transc_reg"/>
</dbReference>
<reference evidence="6 7" key="1">
    <citation type="submission" date="2016-10" db="EMBL/GenBank/DDBJ databases">
        <authorList>
            <person name="de Groot N.N."/>
        </authorList>
    </citation>
    <scope>NUCLEOTIDE SEQUENCE [LARGE SCALE GENOMIC DNA]</scope>
    <source>
        <strain evidence="6 7">CGMCC 1.5012</strain>
    </source>
</reference>
<evidence type="ECO:0000313" key="6">
    <source>
        <dbReference type="EMBL" id="SDN13661.1"/>
    </source>
</evidence>
<evidence type="ECO:0000256" key="4">
    <source>
        <dbReference type="PROSITE-ProRule" id="PRU00335"/>
    </source>
</evidence>
<dbReference type="SUPFAM" id="SSF46689">
    <property type="entry name" value="Homeodomain-like"/>
    <property type="match status" value="1"/>
</dbReference>
<accession>A0A1G9YYN7</accession>
<dbReference type="EMBL" id="FNID01000012">
    <property type="protein sequence ID" value="SDN13661.1"/>
    <property type="molecule type" value="Genomic_DNA"/>
</dbReference>
<dbReference type="Pfam" id="PF00440">
    <property type="entry name" value="TetR_N"/>
    <property type="match status" value="1"/>
</dbReference>
<feature type="domain" description="HTH tetR-type" evidence="5">
    <location>
        <begin position="10"/>
        <end position="70"/>
    </location>
</feature>
<dbReference type="Gene3D" id="1.10.357.10">
    <property type="entry name" value="Tetracycline Repressor, domain 2"/>
    <property type="match status" value="1"/>
</dbReference>
<dbReference type="STRING" id="258515.SAMN05192585_11210"/>
<dbReference type="InterPro" id="IPR001647">
    <property type="entry name" value="HTH_TetR"/>
</dbReference>
<keyword evidence="3" id="KW-0804">Transcription</keyword>
<name>A0A1G9YYN7_9FIRM</name>
<gene>
    <name evidence="6" type="ORF">SAMN05192585_11210</name>
</gene>
<dbReference type="PANTHER" id="PTHR30055:SF234">
    <property type="entry name" value="HTH-TYPE TRANSCRIPTIONAL REGULATOR BETI"/>
    <property type="match status" value="1"/>
</dbReference>
<dbReference type="OrthoDB" id="9785164at2"/>
<organism evidence="6 7">
    <name type="scientific">Acetanaerobacterium elongatum</name>
    <dbReference type="NCBI Taxonomy" id="258515"/>
    <lineage>
        <taxon>Bacteria</taxon>
        <taxon>Bacillati</taxon>
        <taxon>Bacillota</taxon>
        <taxon>Clostridia</taxon>
        <taxon>Eubacteriales</taxon>
        <taxon>Oscillospiraceae</taxon>
        <taxon>Acetanaerobacterium</taxon>
    </lineage>
</organism>
<keyword evidence="7" id="KW-1185">Reference proteome</keyword>